<dbReference type="SUPFAM" id="SSF160355">
    <property type="entry name" value="Bacterial polysaccharide co-polymerase-like"/>
    <property type="match status" value="1"/>
</dbReference>
<dbReference type="STRING" id="796620.VIBC2010_20330"/>
<evidence type="ECO:0000256" key="5">
    <source>
        <dbReference type="ARBA" id="ARBA00023136"/>
    </source>
</evidence>
<keyword evidence="4 7" id="KW-1133">Transmembrane helix</keyword>
<organism evidence="10 11">
    <name type="scientific">Vibrio caribbeanicus ATCC BAA-2122</name>
    <dbReference type="NCBI Taxonomy" id="796620"/>
    <lineage>
        <taxon>Bacteria</taxon>
        <taxon>Pseudomonadati</taxon>
        <taxon>Pseudomonadota</taxon>
        <taxon>Gammaproteobacteria</taxon>
        <taxon>Vibrionales</taxon>
        <taxon>Vibrionaceae</taxon>
        <taxon>Vibrio</taxon>
    </lineage>
</organism>
<feature type="region of interest" description="Disordered" evidence="6">
    <location>
        <begin position="1"/>
        <end position="20"/>
    </location>
</feature>
<dbReference type="InterPro" id="IPR050445">
    <property type="entry name" value="Bact_polysacc_biosynth/exp"/>
</dbReference>
<dbReference type="Pfam" id="PF13807">
    <property type="entry name" value="GNVR"/>
    <property type="match status" value="1"/>
</dbReference>
<dbReference type="Proteomes" id="UP000002943">
    <property type="component" value="Unassembled WGS sequence"/>
</dbReference>
<dbReference type="AlphaFoldDB" id="E3BJ74"/>
<evidence type="ECO:0000313" key="10">
    <source>
        <dbReference type="EMBL" id="EFP97000.1"/>
    </source>
</evidence>
<dbReference type="GO" id="GO:0005886">
    <property type="term" value="C:plasma membrane"/>
    <property type="evidence" value="ECO:0007669"/>
    <property type="project" value="UniProtKB-SubCell"/>
</dbReference>
<evidence type="ECO:0000259" key="8">
    <source>
        <dbReference type="Pfam" id="PF02706"/>
    </source>
</evidence>
<dbReference type="GO" id="GO:0004713">
    <property type="term" value="F:protein tyrosine kinase activity"/>
    <property type="evidence" value="ECO:0007669"/>
    <property type="project" value="TreeGrafter"/>
</dbReference>
<feature type="transmembrane region" description="Helical" evidence="7">
    <location>
        <begin position="41"/>
        <end position="60"/>
    </location>
</feature>
<sequence>MSRPNQPLPNNDYSRLTPPSFDNNDEVDLRELVKALWDGKLIIVLSVLVFAICSVLYALNAQEWWSSKAKIIQPQDQDFAAYQNHVQQYQPVFNVFQDDGTVLISKELERLTDSKLLFKRFIDAFNSNDNKRDFFNSSKEFQTLSTLAERESTPDEMRSFYASWMDKITVKQLGQDGDFYEIAFQSMTKESSYSLLNQYIEMIIRKTHRDALNNLKAVVGSKQNELIQQQRVLERQAEIKLIVEIEKANFALEIARSAGVTQPIQTNSSDKIFDIELGAKAIEAKIKALQSIKELSVIEPRLQQVNAKLTMLESLEVDSSIQFQTVSFYENVEQPITRDRPKRALIIALGTILGAMLGIAIALIRFAFRRK</sequence>
<protein>
    <submittedName>
        <fullName evidence="10">Chain length determinant protein</fullName>
    </submittedName>
</protein>
<feature type="domain" description="Polysaccharide chain length determinant N-terminal" evidence="8">
    <location>
        <begin position="25"/>
        <end position="107"/>
    </location>
</feature>
<name>E3BJ74_9VIBR</name>
<evidence type="ECO:0000256" key="7">
    <source>
        <dbReference type="SAM" id="Phobius"/>
    </source>
</evidence>
<dbReference type="Gene3D" id="3.30.1890.10">
    <property type="entry name" value="FepE-like"/>
    <property type="match status" value="1"/>
</dbReference>
<accession>E3BJ74</accession>
<dbReference type="PANTHER" id="PTHR32309:SF13">
    <property type="entry name" value="FERRIC ENTEROBACTIN TRANSPORT PROTEIN FEPE"/>
    <property type="match status" value="1"/>
</dbReference>
<keyword evidence="11" id="KW-1185">Reference proteome</keyword>
<feature type="domain" description="Tyrosine-protein kinase G-rich" evidence="9">
    <location>
        <begin position="304"/>
        <end position="365"/>
    </location>
</feature>
<evidence type="ECO:0000256" key="3">
    <source>
        <dbReference type="ARBA" id="ARBA00022692"/>
    </source>
</evidence>
<dbReference type="Pfam" id="PF02706">
    <property type="entry name" value="Wzz"/>
    <property type="match status" value="1"/>
</dbReference>
<gene>
    <name evidence="10" type="ORF">VIBC2010_20330</name>
</gene>
<dbReference type="eggNOG" id="COG3765">
    <property type="taxonomic scope" value="Bacteria"/>
</dbReference>
<dbReference type="InterPro" id="IPR032807">
    <property type="entry name" value="GNVR"/>
</dbReference>
<reference evidence="10 11" key="1">
    <citation type="journal article" date="2012" name="Int. J. Syst. Evol. Microbiol.">
        <title>Vibrio caribbeanicus sp. nov., isolated from the marine sponge Scleritoderma cyanea.</title>
        <authorList>
            <person name="Hoffmann M."/>
            <person name="Monday S.R."/>
            <person name="Allard M.W."/>
            <person name="Strain E.A."/>
            <person name="Whittaker P."/>
            <person name="Naum M."/>
            <person name="McCarthy P.J."/>
            <person name="Lopez J.V."/>
            <person name="Fischer M."/>
            <person name="Brown E.W."/>
        </authorList>
    </citation>
    <scope>NUCLEOTIDE SEQUENCE [LARGE SCALE GENOMIC DNA]</scope>
    <source>
        <strain evidence="10 11">ATCC BAA-2122</strain>
    </source>
</reference>
<evidence type="ECO:0000256" key="1">
    <source>
        <dbReference type="ARBA" id="ARBA00004651"/>
    </source>
</evidence>
<feature type="compositionally biased region" description="Polar residues" evidence="6">
    <location>
        <begin position="1"/>
        <end position="14"/>
    </location>
</feature>
<feature type="transmembrane region" description="Helical" evidence="7">
    <location>
        <begin position="344"/>
        <end position="368"/>
    </location>
</feature>
<comment type="subcellular location">
    <subcellularLocation>
        <location evidence="1">Cell membrane</location>
        <topology evidence="1">Multi-pass membrane protein</topology>
    </subcellularLocation>
</comment>
<keyword evidence="3 7" id="KW-0812">Transmembrane</keyword>
<keyword evidence="5 7" id="KW-0472">Membrane</keyword>
<keyword evidence="2" id="KW-1003">Cell membrane</keyword>
<proteinExistence type="predicted"/>
<comment type="caution">
    <text evidence="10">The sequence shown here is derived from an EMBL/GenBank/DDBJ whole genome shotgun (WGS) entry which is preliminary data.</text>
</comment>
<evidence type="ECO:0000256" key="6">
    <source>
        <dbReference type="SAM" id="MobiDB-lite"/>
    </source>
</evidence>
<dbReference type="OrthoDB" id="9775724at2"/>
<dbReference type="EMBL" id="AEIU01000068">
    <property type="protein sequence ID" value="EFP97000.1"/>
    <property type="molecule type" value="Genomic_DNA"/>
</dbReference>
<evidence type="ECO:0000313" key="11">
    <source>
        <dbReference type="Proteomes" id="UP000002943"/>
    </source>
</evidence>
<dbReference type="RefSeq" id="WP_009601070.1">
    <property type="nucleotide sequence ID" value="NZ_AEIU01000068.1"/>
</dbReference>
<evidence type="ECO:0000256" key="4">
    <source>
        <dbReference type="ARBA" id="ARBA00022989"/>
    </source>
</evidence>
<evidence type="ECO:0000259" key="9">
    <source>
        <dbReference type="Pfam" id="PF13807"/>
    </source>
</evidence>
<dbReference type="InterPro" id="IPR003856">
    <property type="entry name" value="LPS_length_determ_N"/>
</dbReference>
<dbReference type="PANTHER" id="PTHR32309">
    <property type="entry name" value="TYROSINE-PROTEIN KINASE"/>
    <property type="match status" value="1"/>
</dbReference>
<evidence type="ECO:0000256" key="2">
    <source>
        <dbReference type="ARBA" id="ARBA00022475"/>
    </source>
</evidence>